<evidence type="ECO:0000256" key="6">
    <source>
        <dbReference type="PROSITE-ProRule" id="PRU00302"/>
    </source>
</evidence>
<evidence type="ECO:0000313" key="8">
    <source>
        <dbReference type="EMBL" id="CDW32527.1"/>
    </source>
</evidence>
<feature type="disulfide bond" evidence="6">
    <location>
        <begin position="203"/>
        <end position="246"/>
    </location>
</feature>
<evidence type="ECO:0000256" key="1">
    <source>
        <dbReference type="ARBA" id="ARBA00022659"/>
    </source>
</evidence>
<keyword evidence="2" id="KW-0732">Signal</keyword>
<dbReference type="CDD" id="cd00033">
    <property type="entry name" value="CCP"/>
    <property type="match status" value="4"/>
</dbReference>
<keyword evidence="5" id="KW-0325">Glycoprotein</keyword>
<protein>
    <recommendedName>
        <fullName evidence="7">Sushi domain-containing protein</fullName>
    </recommendedName>
</protein>
<reference evidence="8" key="1">
    <citation type="submission" date="2014-05" db="EMBL/GenBank/DDBJ databases">
        <authorList>
            <person name="Chronopoulou M."/>
        </authorList>
    </citation>
    <scope>NUCLEOTIDE SEQUENCE</scope>
    <source>
        <tissue evidence="8">Whole organism</tissue>
    </source>
</reference>
<sequence length="267" mass="28643">MNISHTIDIIVKEVRCPNIATSPGLILSTNETKMNTKVVFSCNNGNDLIGGPVEAVCYPSGSWSSPIPACMNITCPEIIEPNNSELIVRMSGIVDNKIYSGTKAYFSCSPGFYLEGTLSSEATCLRSGKWSIEPMPKCLPISCSSPENPESGFVNTGGKKFFHTGDMVKFRCKSGYMMEGQPVSRCNERGDWSNLAPTCVRACTYPGSVIGGTISDVKFYYKVGDTVSFKCSSEGLVLKGAKMLECLGAGVWSSSVPNCSPPNSNKA</sequence>
<evidence type="ECO:0000256" key="5">
    <source>
        <dbReference type="ARBA" id="ARBA00023180"/>
    </source>
</evidence>
<dbReference type="InterPro" id="IPR035976">
    <property type="entry name" value="Sushi/SCR/CCP_sf"/>
</dbReference>
<dbReference type="OrthoDB" id="5804959at2759"/>
<evidence type="ECO:0000259" key="7">
    <source>
        <dbReference type="PROSITE" id="PS50923"/>
    </source>
</evidence>
<dbReference type="PANTHER" id="PTHR46393:SF7">
    <property type="entry name" value="COMPLEMENT C2"/>
    <property type="match status" value="1"/>
</dbReference>
<feature type="disulfide bond" evidence="6">
    <location>
        <begin position="172"/>
        <end position="199"/>
    </location>
</feature>
<dbReference type="PROSITE" id="PS50923">
    <property type="entry name" value="SUSHI"/>
    <property type="match status" value="4"/>
</dbReference>
<comment type="caution">
    <text evidence="6">Lacks conserved residue(s) required for the propagation of feature annotation.</text>
</comment>
<dbReference type="FunFam" id="2.10.70.10:FF:000014">
    <property type="entry name" value="Membrane cofactor protein"/>
    <property type="match status" value="1"/>
</dbReference>
<evidence type="ECO:0000256" key="2">
    <source>
        <dbReference type="ARBA" id="ARBA00022729"/>
    </source>
</evidence>
<proteinExistence type="predicted"/>
<feature type="domain" description="Sushi" evidence="7">
    <location>
        <begin position="73"/>
        <end position="140"/>
    </location>
</feature>
<dbReference type="AlphaFoldDB" id="A0A0K2U3L2"/>
<accession>A0A0K2U3L2</accession>
<evidence type="ECO:0000256" key="4">
    <source>
        <dbReference type="ARBA" id="ARBA00023157"/>
    </source>
</evidence>
<feature type="domain" description="Sushi" evidence="7">
    <location>
        <begin position="14"/>
        <end position="72"/>
    </location>
</feature>
<dbReference type="SUPFAM" id="SSF57535">
    <property type="entry name" value="Complement control module/SCR domain"/>
    <property type="match status" value="4"/>
</dbReference>
<dbReference type="Pfam" id="PF00084">
    <property type="entry name" value="Sushi"/>
    <property type="match status" value="4"/>
</dbReference>
<organism evidence="8">
    <name type="scientific">Lepeophtheirus salmonis</name>
    <name type="common">Salmon louse</name>
    <name type="synonym">Caligus salmonis</name>
    <dbReference type="NCBI Taxonomy" id="72036"/>
    <lineage>
        <taxon>Eukaryota</taxon>
        <taxon>Metazoa</taxon>
        <taxon>Ecdysozoa</taxon>
        <taxon>Arthropoda</taxon>
        <taxon>Crustacea</taxon>
        <taxon>Multicrustacea</taxon>
        <taxon>Hexanauplia</taxon>
        <taxon>Copepoda</taxon>
        <taxon>Siphonostomatoida</taxon>
        <taxon>Caligidae</taxon>
        <taxon>Lepeophtheirus</taxon>
    </lineage>
</organism>
<name>A0A0K2U3L2_LEPSM</name>
<feature type="disulfide bond" evidence="6">
    <location>
        <begin position="143"/>
        <end position="186"/>
    </location>
</feature>
<dbReference type="PANTHER" id="PTHR46393">
    <property type="entry name" value="SUSHI DOMAIN-CONTAINING PROTEIN"/>
    <property type="match status" value="1"/>
</dbReference>
<keyword evidence="1 6" id="KW-0768">Sushi</keyword>
<feature type="domain" description="Sushi" evidence="7">
    <location>
        <begin position="141"/>
        <end position="201"/>
    </location>
</feature>
<dbReference type="Gene3D" id="2.10.70.10">
    <property type="entry name" value="Complement Module, domain 1"/>
    <property type="match status" value="4"/>
</dbReference>
<dbReference type="InterPro" id="IPR000436">
    <property type="entry name" value="Sushi_SCR_CCP_dom"/>
</dbReference>
<keyword evidence="4 6" id="KW-1015">Disulfide bond</keyword>
<evidence type="ECO:0000256" key="3">
    <source>
        <dbReference type="ARBA" id="ARBA00022737"/>
    </source>
</evidence>
<keyword evidence="3" id="KW-0677">Repeat</keyword>
<dbReference type="SMART" id="SM00032">
    <property type="entry name" value="CCP"/>
    <property type="match status" value="4"/>
</dbReference>
<feature type="domain" description="Sushi" evidence="7">
    <location>
        <begin position="202"/>
        <end position="261"/>
    </location>
</feature>
<dbReference type="EMBL" id="HACA01015166">
    <property type="protein sequence ID" value="CDW32527.1"/>
    <property type="molecule type" value="Transcribed_RNA"/>
</dbReference>